<evidence type="ECO:0000256" key="1">
    <source>
        <dbReference type="SAM" id="MobiDB-lite"/>
    </source>
</evidence>
<feature type="compositionally biased region" description="Polar residues" evidence="1">
    <location>
        <begin position="92"/>
        <end position="104"/>
    </location>
</feature>
<gene>
    <name evidence="2" type="ORF">EVAR_15874_1</name>
</gene>
<sequence length="113" mass="12282">MRVWDTVRTLSKTSTGSLGAVLKKPIARDGSQIAEKKIVMQPADGARAGHVSVSVRRDSIHRTSRVSQRSKGRVALRSARGRGAKYDLRRSMYTSPSKTHSDGVQTAPHRGSA</sequence>
<comment type="caution">
    <text evidence="2">The sequence shown here is derived from an EMBL/GenBank/DDBJ whole genome shotgun (WGS) entry which is preliminary data.</text>
</comment>
<keyword evidence="3" id="KW-1185">Reference proteome</keyword>
<evidence type="ECO:0000313" key="3">
    <source>
        <dbReference type="Proteomes" id="UP000299102"/>
    </source>
</evidence>
<reference evidence="2 3" key="1">
    <citation type="journal article" date="2019" name="Commun. Biol.">
        <title>The bagworm genome reveals a unique fibroin gene that provides high tensile strength.</title>
        <authorList>
            <person name="Kono N."/>
            <person name="Nakamura H."/>
            <person name="Ohtoshi R."/>
            <person name="Tomita M."/>
            <person name="Numata K."/>
            <person name="Arakawa K."/>
        </authorList>
    </citation>
    <scope>NUCLEOTIDE SEQUENCE [LARGE SCALE GENOMIC DNA]</scope>
</reference>
<feature type="compositionally biased region" description="Basic residues" evidence="1">
    <location>
        <begin position="62"/>
        <end position="83"/>
    </location>
</feature>
<proteinExistence type="predicted"/>
<feature type="region of interest" description="Disordered" evidence="1">
    <location>
        <begin position="59"/>
        <end position="113"/>
    </location>
</feature>
<accession>A0A4C1UE69</accession>
<dbReference type="AlphaFoldDB" id="A0A4C1UE69"/>
<name>A0A4C1UE69_EUMVA</name>
<evidence type="ECO:0000313" key="2">
    <source>
        <dbReference type="EMBL" id="GBP24668.1"/>
    </source>
</evidence>
<protein>
    <submittedName>
        <fullName evidence="2">Uncharacterized protein</fullName>
    </submittedName>
</protein>
<organism evidence="2 3">
    <name type="scientific">Eumeta variegata</name>
    <name type="common">Bagworm moth</name>
    <name type="synonym">Eumeta japonica</name>
    <dbReference type="NCBI Taxonomy" id="151549"/>
    <lineage>
        <taxon>Eukaryota</taxon>
        <taxon>Metazoa</taxon>
        <taxon>Ecdysozoa</taxon>
        <taxon>Arthropoda</taxon>
        <taxon>Hexapoda</taxon>
        <taxon>Insecta</taxon>
        <taxon>Pterygota</taxon>
        <taxon>Neoptera</taxon>
        <taxon>Endopterygota</taxon>
        <taxon>Lepidoptera</taxon>
        <taxon>Glossata</taxon>
        <taxon>Ditrysia</taxon>
        <taxon>Tineoidea</taxon>
        <taxon>Psychidae</taxon>
        <taxon>Oiketicinae</taxon>
        <taxon>Eumeta</taxon>
    </lineage>
</organism>
<dbReference type="Proteomes" id="UP000299102">
    <property type="component" value="Unassembled WGS sequence"/>
</dbReference>
<dbReference type="EMBL" id="BGZK01000164">
    <property type="protein sequence ID" value="GBP24668.1"/>
    <property type="molecule type" value="Genomic_DNA"/>
</dbReference>